<comment type="cofactor">
    <cofactor evidence="1">
        <name>Mn(2+)</name>
        <dbReference type="ChEBI" id="CHEBI:29035"/>
    </cofactor>
</comment>
<dbReference type="Gene3D" id="3.30.70.360">
    <property type="match status" value="1"/>
</dbReference>
<keyword evidence="5 9" id="KW-0378">Hydrolase</keyword>
<feature type="domain" description="Peptidase M20 dimerisation" evidence="8">
    <location>
        <begin position="232"/>
        <end position="332"/>
    </location>
</feature>
<dbReference type="NCBIfam" id="TIGR01879">
    <property type="entry name" value="hydantase"/>
    <property type="match status" value="1"/>
</dbReference>
<comment type="subunit">
    <text evidence="3">Homodimer.</text>
</comment>
<dbReference type="Proteomes" id="UP000730482">
    <property type="component" value="Unassembled WGS sequence"/>
</dbReference>
<evidence type="ECO:0000256" key="6">
    <source>
        <dbReference type="ARBA" id="ARBA00023211"/>
    </source>
</evidence>
<dbReference type="SUPFAM" id="SSF55031">
    <property type="entry name" value="Bacterial exopeptidase dimerisation domain"/>
    <property type="match status" value="1"/>
</dbReference>
<dbReference type="CDD" id="cd03884">
    <property type="entry name" value="M20_bAS"/>
    <property type="match status" value="1"/>
</dbReference>
<dbReference type="InterPro" id="IPR001261">
    <property type="entry name" value="ArgE/DapE_CS"/>
</dbReference>
<evidence type="ECO:0000256" key="3">
    <source>
        <dbReference type="ARBA" id="ARBA00011738"/>
    </source>
</evidence>
<dbReference type="RefSeq" id="WP_212008761.1">
    <property type="nucleotide sequence ID" value="NZ_JAAFYZ010000023.1"/>
</dbReference>
<feature type="compositionally biased region" description="Pro residues" evidence="7">
    <location>
        <begin position="1"/>
        <end position="14"/>
    </location>
</feature>
<comment type="similarity">
    <text evidence="2">Belongs to the peptidase M20 family.</text>
</comment>
<dbReference type="InterPro" id="IPR036264">
    <property type="entry name" value="Bact_exopeptidase_dim_dom"/>
</dbReference>
<keyword evidence="6" id="KW-0464">Manganese</keyword>
<dbReference type="InterPro" id="IPR002933">
    <property type="entry name" value="Peptidase_M20"/>
</dbReference>
<organism evidence="9 10">
    <name type="scientific">Catenulispora pinistramenti</name>
    <dbReference type="NCBI Taxonomy" id="2705254"/>
    <lineage>
        <taxon>Bacteria</taxon>
        <taxon>Bacillati</taxon>
        <taxon>Actinomycetota</taxon>
        <taxon>Actinomycetes</taxon>
        <taxon>Catenulisporales</taxon>
        <taxon>Catenulisporaceae</taxon>
        <taxon>Catenulispora</taxon>
    </lineage>
</organism>
<name>A0ABS5KMA0_9ACTN</name>
<dbReference type="EMBL" id="JAAFYZ010000023">
    <property type="protein sequence ID" value="MBS2547160.1"/>
    <property type="molecule type" value="Genomic_DNA"/>
</dbReference>
<reference evidence="9 10" key="1">
    <citation type="submission" date="2020-02" db="EMBL/GenBank/DDBJ databases">
        <title>Acidophilic actinobacteria isolated from forest soil.</title>
        <authorList>
            <person name="Golinska P."/>
        </authorList>
    </citation>
    <scope>NUCLEOTIDE SEQUENCE [LARGE SCALE GENOMIC DNA]</scope>
    <source>
        <strain evidence="9 10">NL8</strain>
    </source>
</reference>
<keyword evidence="10" id="KW-1185">Reference proteome</keyword>
<evidence type="ECO:0000256" key="4">
    <source>
        <dbReference type="ARBA" id="ARBA00022723"/>
    </source>
</evidence>
<evidence type="ECO:0000313" key="10">
    <source>
        <dbReference type="Proteomes" id="UP000730482"/>
    </source>
</evidence>
<accession>A0ABS5KMA0</accession>
<dbReference type="PANTHER" id="PTHR32494">
    <property type="entry name" value="ALLANTOATE DEIMINASE-RELATED"/>
    <property type="match status" value="1"/>
</dbReference>
<comment type="caution">
    <text evidence="9">The sequence shown here is derived from an EMBL/GenBank/DDBJ whole genome shotgun (WGS) entry which is preliminary data.</text>
</comment>
<dbReference type="PIRSF" id="PIRSF001235">
    <property type="entry name" value="Amidase_carbamoylase"/>
    <property type="match status" value="1"/>
</dbReference>
<dbReference type="InterPro" id="IPR010158">
    <property type="entry name" value="Amidase_Cbmase"/>
</dbReference>
<keyword evidence="4" id="KW-0479">Metal-binding</keyword>
<dbReference type="PROSITE" id="PS00758">
    <property type="entry name" value="ARGE_DAPE_CPG2_1"/>
    <property type="match status" value="1"/>
</dbReference>
<proteinExistence type="inferred from homology"/>
<evidence type="ECO:0000256" key="2">
    <source>
        <dbReference type="ARBA" id="ARBA00006153"/>
    </source>
</evidence>
<feature type="region of interest" description="Disordered" evidence="7">
    <location>
        <begin position="1"/>
        <end position="20"/>
    </location>
</feature>
<dbReference type="InterPro" id="IPR011650">
    <property type="entry name" value="Peptidase_M20_dimer"/>
</dbReference>
<dbReference type="Pfam" id="PF07687">
    <property type="entry name" value="M20_dimer"/>
    <property type="match status" value="1"/>
</dbReference>
<evidence type="ECO:0000256" key="7">
    <source>
        <dbReference type="SAM" id="MobiDB-lite"/>
    </source>
</evidence>
<sequence>MTVPPVTAPVPIAAPPGGLDQEPHVDGARLLLGIAELAEIGALPTGGITRLAFTPEEDRARAYLMERARRADLRARVDEAGNVVIRRRDAEPGMPALLMGSHMDTVVKGGRLDGAYGVLAALEVLTVLAERDEPLGLEPVAIAFTNEEAGLFPYPFFGSRGVAGTLDPSLRYSSRDGTNLRPVLARAGGDLSRIRDAAWARGSIGAYLEAHIEQGPYLERAGIPVGVVTTITGRVTFDLRIQGRSSHAGTTPMDDRADALVAASHAVLAVEDLARSGECAVATVGQVESHPDQINVIPGNVRLAGEIRDLSGDRLTAAQAALARVADEIGGRYRVRVRVRTTGRVEPVPTTDVLRQVVRDAARELGLATMDLPSGAGHDAQVVAEIAPIGMVFVPSRAGISHAPEEDTDPEQLVTGADVLLRAALELCRRAREPGWSR</sequence>
<dbReference type="Pfam" id="PF01546">
    <property type="entry name" value="Peptidase_M20"/>
    <property type="match status" value="1"/>
</dbReference>
<evidence type="ECO:0000259" key="8">
    <source>
        <dbReference type="Pfam" id="PF07687"/>
    </source>
</evidence>
<protein>
    <submittedName>
        <fullName evidence="9">Zn-dependent hydrolase</fullName>
    </submittedName>
</protein>
<evidence type="ECO:0000256" key="1">
    <source>
        <dbReference type="ARBA" id="ARBA00001936"/>
    </source>
</evidence>
<evidence type="ECO:0000256" key="5">
    <source>
        <dbReference type="ARBA" id="ARBA00022801"/>
    </source>
</evidence>
<gene>
    <name evidence="9" type="ORF">KGQ19_09775</name>
</gene>
<dbReference type="PANTHER" id="PTHR32494:SF19">
    <property type="entry name" value="ALLANTOATE DEIMINASE-RELATED"/>
    <property type="match status" value="1"/>
</dbReference>
<dbReference type="SUPFAM" id="SSF53187">
    <property type="entry name" value="Zn-dependent exopeptidases"/>
    <property type="match status" value="1"/>
</dbReference>
<dbReference type="Gene3D" id="3.40.630.10">
    <property type="entry name" value="Zn peptidases"/>
    <property type="match status" value="1"/>
</dbReference>
<evidence type="ECO:0000313" key="9">
    <source>
        <dbReference type="EMBL" id="MBS2547160.1"/>
    </source>
</evidence>
<dbReference type="GO" id="GO:0016787">
    <property type="term" value="F:hydrolase activity"/>
    <property type="evidence" value="ECO:0007669"/>
    <property type="project" value="UniProtKB-KW"/>
</dbReference>